<dbReference type="RefSeq" id="XP_021835023.2">
    <property type="nucleotide sequence ID" value="XM_021979331.2"/>
</dbReference>
<dbReference type="InterPro" id="IPR019787">
    <property type="entry name" value="Znf_PHD-finger"/>
</dbReference>
<name>A0A9R0HQY6_SPIOL</name>
<feature type="compositionally biased region" description="Low complexity" evidence="16">
    <location>
        <begin position="454"/>
        <end position="483"/>
    </location>
</feature>
<evidence type="ECO:0000259" key="18">
    <source>
        <dbReference type="PROSITE" id="PS50135"/>
    </source>
</evidence>
<dbReference type="Gene3D" id="3.30.40.10">
    <property type="entry name" value="Zinc/RING finger domain, C3HC4 (zinc finger)"/>
    <property type="match status" value="1"/>
</dbReference>
<keyword evidence="8" id="KW-0156">Chromatin regulator</keyword>
<dbReference type="PANTHER" id="PTHR13808">
    <property type="entry name" value="CBP/P300-RELATED"/>
    <property type="match status" value="1"/>
</dbReference>
<feature type="region of interest" description="Disordered" evidence="16">
    <location>
        <begin position="325"/>
        <end position="395"/>
    </location>
</feature>
<dbReference type="Gene3D" id="1.20.1020.10">
    <property type="entry name" value="TAZ domain"/>
    <property type="match status" value="2"/>
</dbReference>
<dbReference type="KEGG" id="soe:110774749"/>
<evidence type="ECO:0000256" key="16">
    <source>
        <dbReference type="SAM" id="MobiDB-lite"/>
    </source>
</evidence>
<evidence type="ECO:0000256" key="10">
    <source>
        <dbReference type="ARBA" id="ARBA00023159"/>
    </source>
</evidence>
<dbReference type="PANTHER" id="PTHR13808:SF1">
    <property type="entry name" value="HISTONE ACETYLTRANSFERASE"/>
    <property type="match status" value="1"/>
</dbReference>
<keyword evidence="9" id="KW-0805">Transcription regulation</keyword>
<dbReference type="InterPro" id="IPR031162">
    <property type="entry name" value="CBP_P300_HAT"/>
</dbReference>
<keyword evidence="12" id="KW-0539">Nucleus</keyword>
<dbReference type="Gene3D" id="3.30.60.90">
    <property type="match status" value="2"/>
</dbReference>
<dbReference type="Pfam" id="PF02135">
    <property type="entry name" value="zf-TAZ"/>
    <property type="match status" value="2"/>
</dbReference>
<feature type="region of interest" description="Disordered" evidence="16">
    <location>
        <begin position="796"/>
        <end position="820"/>
    </location>
</feature>
<keyword evidence="20" id="KW-1185">Reference proteome</keyword>
<evidence type="ECO:0000256" key="11">
    <source>
        <dbReference type="ARBA" id="ARBA00023163"/>
    </source>
</evidence>
<feature type="domain" description="TAZ-type" evidence="17">
    <location>
        <begin position="1604"/>
        <end position="1687"/>
    </location>
</feature>
<dbReference type="SMART" id="SM00291">
    <property type="entry name" value="ZnF_ZZ"/>
    <property type="match status" value="2"/>
</dbReference>
<keyword evidence="11" id="KW-0804">Transcription</keyword>
<keyword evidence="6 15" id="KW-0863">Zinc-finger</keyword>
<dbReference type="InterPro" id="IPR000197">
    <property type="entry name" value="Znf_TAZ"/>
</dbReference>
<dbReference type="GO" id="GO:0031490">
    <property type="term" value="F:chromatin DNA binding"/>
    <property type="evidence" value="ECO:0000318"/>
    <property type="project" value="GO_Central"/>
</dbReference>
<dbReference type="PROSITE" id="PS50135">
    <property type="entry name" value="ZF_ZZ_2"/>
    <property type="match status" value="2"/>
</dbReference>
<dbReference type="InterPro" id="IPR013178">
    <property type="entry name" value="Histone_AcTrfase_Rtt109/CBP"/>
</dbReference>
<dbReference type="InterPro" id="IPR000433">
    <property type="entry name" value="Znf_ZZ"/>
</dbReference>
<dbReference type="InterPro" id="IPR013083">
    <property type="entry name" value="Znf_RING/FYVE/PHD"/>
</dbReference>
<evidence type="ECO:0000256" key="6">
    <source>
        <dbReference type="ARBA" id="ARBA00022771"/>
    </source>
</evidence>
<dbReference type="Pfam" id="PF08214">
    <property type="entry name" value="HAT_KAT11"/>
    <property type="match status" value="1"/>
</dbReference>
<dbReference type="SMART" id="SM00551">
    <property type="entry name" value="ZnF_TAZ"/>
    <property type="match status" value="2"/>
</dbReference>
<evidence type="ECO:0000259" key="17">
    <source>
        <dbReference type="PROSITE" id="PS50134"/>
    </source>
</evidence>
<dbReference type="SUPFAM" id="SSF57903">
    <property type="entry name" value="FYVE/PHD zinc finger"/>
    <property type="match status" value="1"/>
</dbReference>
<dbReference type="InterPro" id="IPR035898">
    <property type="entry name" value="TAZ_dom_sf"/>
</dbReference>
<feature type="region of interest" description="Disordered" evidence="16">
    <location>
        <begin position="899"/>
        <end position="923"/>
    </location>
</feature>
<dbReference type="PROSITE" id="PS01359">
    <property type="entry name" value="ZF_PHD_1"/>
    <property type="match status" value="1"/>
</dbReference>
<gene>
    <name evidence="21" type="primary">LOC110774749</name>
</gene>
<evidence type="ECO:0000256" key="13">
    <source>
        <dbReference type="ARBA" id="ARBA00023315"/>
    </source>
</evidence>
<dbReference type="GO" id="GO:0045944">
    <property type="term" value="P:positive regulation of transcription by RNA polymerase II"/>
    <property type="evidence" value="ECO:0000318"/>
    <property type="project" value="GO_Central"/>
</dbReference>
<feature type="compositionally biased region" description="Polar residues" evidence="16">
    <location>
        <begin position="377"/>
        <end position="395"/>
    </location>
</feature>
<dbReference type="InterPro" id="IPR038547">
    <property type="entry name" value="RING_CBP-p300_sf"/>
</dbReference>
<organism evidence="20 21">
    <name type="scientific">Spinacia oleracea</name>
    <name type="common">Spinach</name>
    <dbReference type="NCBI Taxonomy" id="3562"/>
    <lineage>
        <taxon>Eukaryota</taxon>
        <taxon>Viridiplantae</taxon>
        <taxon>Streptophyta</taxon>
        <taxon>Embryophyta</taxon>
        <taxon>Tracheophyta</taxon>
        <taxon>Spermatophyta</taxon>
        <taxon>Magnoliopsida</taxon>
        <taxon>eudicotyledons</taxon>
        <taxon>Gunneridae</taxon>
        <taxon>Pentapetalae</taxon>
        <taxon>Caryophyllales</taxon>
        <taxon>Chenopodiaceae</taxon>
        <taxon>Chenopodioideae</taxon>
        <taxon>Anserineae</taxon>
        <taxon>Spinacia</taxon>
    </lineage>
</organism>
<evidence type="ECO:0000256" key="15">
    <source>
        <dbReference type="PROSITE-ProRule" id="PRU00228"/>
    </source>
</evidence>
<keyword evidence="4" id="KW-0808">Transferase</keyword>
<dbReference type="GO" id="GO:0005634">
    <property type="term" value="C:nucleus"/>
    <property type="evidence" value="ECO:0007669"/>
    <property type="project" value="UniProtKB-SubCell"/>
</dbReference>
<dbReference type="Proteomes" id="UP000813463">
    <property type="component" value="Chromosome 1"/>
</dbReference>
<dbReference type="GO" id="GO:0000123">
    <property type="term" value="C:histone acetyltransferase complex"/>
    <property type="evidence" value="ECO:0000318"/>
    <property type="project" value="GO_Central"/>
</dbReference>
<evidence type="ECO:0000256" key="1">
    <source>
        <dbReference type="ARBA" id="ARBA00002581"/>
    </source>
</evidence>
<evidence type="ECO:0000256" key="3">
    <source>
        <dbReference type="ARBA" id="ARBA00013184"/>
    </source>
</evidence>
<evidence type="ECO:0000259" key="19">
    <source>
        <dbReference type="PROSITE" id="PS51727"/>
    </source>
</evidence>
<dbReference type="PROSITE" id="PS50134">
    <property type="entry name" value="ZF_TAZ"/>
    <property type="match status" value="2"/>
</dbReference>
<comment type="subcellular location">
    <subcellularLocation>
        <location evidence="2">Nucleus</location>
    </subcellularLocation>
</comment>
<dbReference type="Gene3D" id="2.10.110.40">
    <property type="match status" value="1"/>
</dbReference>
<feature type="compositionally biased region" description="Polar residues" evidence="16">
    <location>
        <begin position="331"/>
        <end position="345"/>
    </location>
</feature>
<dbReference type="InterPro" id="IPR043145">
    <property type="entry name" value="Znf_ZZ_sf"/>
</dbReference>
<comment type="catalytic activity">
    <reaction evidence="14">
        <text>L-lysyl-[protein] + acetyl-CoA = N(6)-acetyl-L-lysyl-[protein] + CoA + H(+)</text>
        <dbReference type="Rhea" id="RHEA:45948"/>
        <dbReference type="Rhea" id="RHEA-COMP:9752"/>
        <dbReference type="Rhea" id="RHEA-COMP:10731"/>
        <dbReference type="ChEBI" id="CHEBI:15378"/>
        <dbReference type="ChEBI" id="CHEBI:29969"/>
        <dbReference type="ChEBI" id="CHEBI:57287"/>
        <dbReference type="ChEBI" id="CHEBI:57288"/>
        <dbReference type="ChEBI" id="CHEBI:61930"/>
        <dbReference type="EC" id="2.3.1.48"/>
    </reaction>
</comment>
<reference evidence="20" key="1">
    <citation type="journal article" date="2021" name="Nat. Commun.">
        <title>Genomic analyses provide insights into spinach domestication and the genetic basis of agronomic traits.</title>
        <authorList>
            <person name="Cai X."/>
            <person name="Sun X."/>
            <person name="Xu C."/>
            <person name="Sun H."/>
            <person name="Wang X."/>
            <person name="Ge C."/>
            <person name="Zhang Z."/>
            <person name="Wang Q."/>
            <person name="Fei Z."/>
            <person name="Jiao C."/>
            <person name="Wang Q."/>
        </authorList>
    </citation>
    <scope>NUCLEOTIDE SEQUENCE [LARGE SCALE GENOMIC DNA]</scope>
    <source>
        <strain evidence="20">cv. Varoflay</strain>
    </source>
</reference>
<dbReference type="GO" id="GO:0004402">
    <property type="term" value="F:histone acetyltransferase activity"/>
    <property type="evidence" value="ECO:0000318"/>
    <property type="project" value="GO_Central"/>
</dbReference>
<keyword evidence="7" id="KW-0862">Zinc</keyword>
<keyword evidence="13" id="KW-0012">Acyltransferase</keyword>
<dbReference type="SMART" id="SM01250">
    <property type="entry name" value="KAT11"/>
    <property type="match status" value="1"/>
</dbReference>
<evidence type="ECO:0000256" key="12">
    <source>
        <dbReference type="ARBA" id="ARBA00023242"/>
    </source>
</evidence>
<evidence type="ECO:0000256" key="5">
    <source>
        <dbReference type="ARBA" id="ARBA00022723"/>
    </source>
</evidence>
<evidence type="ECO:0000256" key="8">
    <source>
        <dbReference type="ARBA" id="ARBA00022853"/>
    </source>
</evidence>
<feature type="domain" description="ZZ-type" evidence="18">
    <location>
        <begin position="1544"/>
        <end position="1597"/>
    </location>
</feature>
<evidence type="ECO:0000256" key="4">
    <source>
        <dbReference type="ARBA" id="ARBA00022679"/>
    </source>
</evidence>
<dbReference type="GO" id="GO:0008270">
    <property type="term" value="F:zinc ion binding"/>
    <property type="evidence" value="ECO:0007669"/>
    <property type="project" value="UniProtKB-KW"/>
</dbReference>
<evidence type="ECO:0000313" key="20">
    <source>
        <dbReference type="Proteomes" id="UP000813463"/>
    </source>
</evidence>
<dbReference type="SUPFAM" id="SSF57933">
    <property type="entry name" value="TAZ domain"/>
    <property type="match status" value="2"/>
</dbReference>
<dbReference type="GeneID" id="110774749"/>
<feature type="region of interest" description="Disordered" evidence="16">
    <location>
        <begin position="439"/>
        <end position="488"/>
    </location>
</feature>
<dbReference type="EC" id="2.3.1.48" evidence="3"/>
<dbReference type="GO" id="GO:0003713">
    <property type="term" value="F:transcription coactivator activity"/>
    <property type="evidence" value="ECO:0000318"/>
    <property type="project" value="GO_Central"/>
</dbReference>
<dbReference type="CDD" id="cd15614">
    <property type="entry name" value="PHD_HAC_like"/>
    <property type="match status" value="1"/>
</dbReference>
<reference evidence="21" key="2">
    <citation type="submission" date="2025-08" db="UniProtKB">
        <authorList>
            <consortium name="RefSeq"/>
        </authorList>
    </citation>
    <scope>IDENTIFICATION</scope>
    <source>
        <tissue evidence="21">Leaf</tissue>
    </source>
</reference>
<feature type="domain" description="TAZ-type" evidence="17">
    <location>
        <begin position="664"/>
        <end position="746"/>
    </location>
</feature>
<keyword evidence="5" id="KW-0479">Metal-binding</keyword>
<dbReference type="Pfam" id="PF00628">
    <property type="entry name" value="PHD"/>
    <property type="match status" value="1"/>
</dbReference>
<evidence type="ECO:0000313" key="21">
    <source>
        <dbReference type="RefSeq" id="XP_021835023.2"/>
    </source>
</evidence>
<dbReference type="SUPFAM" id="SSF57850">
    <property type="entry name" value="RING/U-box"/>
    <property type="match status" value="2"/>
</dbReference>
<evidence type="ECO:0000256" key="7">
    <source>
        <dbReference type="ARBA" id="ARBA00022833"/>
    </source>
</evidence>
<dbReference type="InterPro" id="IPR011011">
    <property type="entry name" value="Znf_FYVE_PHD"/>
</dbReference>
<dbReference type="InterPro" id="IPR019786">
    <property type="entry name" value="Zinc_finger_PHD-type_CS"/>
</dbReference>
<feature type="domain" description="ZZ-type" evidence="18">
    <location>
        <begin position="1424"/>
        <end position="1487"/>
    </location>
</feature>
<feature type="compositionally biased region" description="Polar residues" evidence="16">
    <location>
        <begin position="213"/>
        <end position="227"/>
    </location>
</feature>
<feature type="domain" description="CBP/p300-type HAT" evidence="19">
    <location>
        <begin position="1106"/>
        <end position="1542"/>
    </location>
</feature>
<protein>
    <recommendedName>
        <fullName evidence="3">histone acetyltransferase</fullName>
        <ecNumber evidence="3">2.3.1.48</ecNumber>
    </recommendedName>
</protein>
<evidence type="ECO:0000256" key="2">
    <source>
        <dbReference type="ARBA" id="ARBA00004123"/>
    </source>
</evidence>
<evidence type="ECO:0000256" key="14">
    <source>
        <dbReference type="ARBA" id="ARBA00048017"/>
    </source>
</evidence>
<proteinExistence type="predicted"/>
<accession>A0A9R0HQY6</accession>
<feature type="compositionally biased region" description="Basic and acidic residues" evidence="16">
    <location>
        <begin position="899"/>
        <end position="909"/>
    </location>
</feature>
<feature type="compositionally biased region" description="Polar residues" evidence="16">
    <location>
        <begin position="439"/>
        <end position="451"/>
    </location>
</feature>
<dbReference type="PROSITE" id="PS01357">
    <property type="entry name" value="ZF_ZZ_1"/>
    <property type="match status" value="1"/>
</dbReference>
<feature type="region of interest" description="Disordered" evidence="16">
    <location>
        <begin position="403"/>
        <end position="422"/>
    </location>
</feature>
<feature type="region of interest" description="Disordered" evidence="16">
    <location>
        <begin position="530"/>
        <end position="558"/>
    </location>
</feature>
<feature type="region of interest" description="Disordered" evidence="16">
    <location>
        <begin position="646"/>
        <end position="667"/>
    </location>
</feature>
<dbReference type="Pfam" id="PF00569">
    <property type="entry name" value="ZZ"/>
    <property type="match status" value="2"/>
</dbReference>
<comment type="function">
    <text evidence="1">Acetyltransferase enzyme. Acetylates histones, giving a specific tag for transcriptional activation.</text>
</comment>
<dbReference type="PROSITE" id="PS51727">
    <property type="entry name" value="CBP_P300_HAT"/>
    <property type="match status" value="1"/>
</dbReference>
<sequence length="1721" mass="193480">MNVQAHVSGQISGQVPNQTSNQLPGLLQQNGNTFHTQAQNLGGQSNSPMIDTTEVLRIRRFIHDKIYEILMRRQPHPDENVVRKLQELSKRLEEGLFKSGQTKEEYMNMDTLEIRLQAFIRRTPQTNHAPQQSQFMNTPTPVGTMIPTPGMQQQHNVSSNMMVSSAVDHSNMTTASTCGGMPSSTQGMGSLMPNSNGSFSSLRGGSFHGAEGSLSNGYQQPPSSFPMNSGSNNVMAGQRVMSQMIPTPGFSGNNNQAFMNVDNTSSGGVLSGVDSSAVSQQVPLKHGGQNSRMLQNLGSAMSNGMRSLMQQRFQNGSVNSGFGNNLPMVNGSGSSDNYLTTSSFGASPRPLQQPHDQHQRPSVQGDGYRMSAADSAGNGSFYNTGAQGGSLMNNQNVNQMRPQTISRPNSQMNQTNMQAVQSASYIRPQLAEQVEKLNFQSSPRENHSQAYAKQYQQQPHMLPQQQQFASSRQQKQSSEQQQSFGRNDQFVHSQIASDLGSRVKSEAGMEHQHEVLQTQFSSGQLQLPESHNELHHDSNGNLIRNSQSSSVPQRPQDMHSTLLQNQPQMMSDEATTEYNNMAFGALPEAQLHGQWHSESDRSSLAGKLSHEQHLQEEFRQRMLGHDEAQCNNLSSEVSSIGQNIAPRSTVDQPRLVGAPLSSGNPARERNYKNQQRWLLFLRHARCCRAPTGKCPERFCSEAQKLLKHIDVCDSPSCPKPRCLPTKGLLHHNKLCVFAGCPVCVPVRNYIRSHGKRIIRKDSDSGLQRSIAGICRSSESGEAKVKGTLKPSEIMVEPSESQPAVKRLKPEPLSQSATPESGSMFVSVNASSISHVSHSVQPKGYEKIDNSLQVKSEFSDVKMETLAGSNTDVTEVKNIIVDTSNQQLDGTSSLISLEKEESVKVEKDNGQPEEVVSPELTKSGKPKIKGVSLTELFTPEQIREHISGLRQWVGQSKAKAEKNQAMENSMSENSCQLCAVEKLTFEPPPIYCSPCGARIKRNAMYYTVGAGDTRHYFCIPCYNEARGDTIAIDGTPVSKSRLEKKKNDEETEEWWVQCDKCEAWQHQICALFNGRRNDGGQAEYTCPFCYMQEIEGGERKPLPQSAVLGAKDLPKTILSDHIEHRLFKRLKQERLERARVQGKSYDEIPGADGIVVRVVSSVDKKLEVKPRFLEIFRDENYPTEFAYKSKVVLLFQKIEGVEVCLFGMYVQEFGSECLPPNQRRVYLSYLDSVKYFRPDVKAVTGEALRTFVYHEILIGYLEYCKKRGFSSCYIWACPPLKGEDYILYCHPEIQKTPKSDKLREWYLAMLRKATKENIVVDLTNLYDHFFIQTGESKAKVTAGRLPYFDGDYWPGAAEDMIYQINQEEEGRKLNKKGTTKKMITKRALKASGQSDLSSNASKDLLLMHKLGETISPMKEDFIMVHLQHSCTHCGLLMVSGNRWTCNQCKNFQLCDKCYETEQKRDDRERHPINQKDKHALYLVEITDVQDDTKDKDEILESEFFDTRQAFLSLCQGNHYQYDTLRRAKHSSMMVLYHLHNPTAPAFVITCNICHLDIETGQGWRCETCPDYDICNSCYQKDGGTDHPHKLTNHPSVADRDAQNKEARQQRVVQLRKMLDLLVHASQCRSPHCQYPNCRKVKGLFRHGIQCRTRASGGCVLCKKMWYLLQLHARACKESECHVPRCRDLKEHLRRLQQQSDSRRRAAVMEMMRQRAAEVAGHA</sequence>
<feature type="compositionally biased region" description="Polar residues" evidence="16">
    <location>
        <begin position="539"/>
        <end position="558"/>
    </location>
</feature>
<keyword evidence="10" id="KW-0010">Activator</keyword>
<dbReference type="GO" id="GO:0005667">
    <property type="term" value="C:transcription regulator complex"/>
    <property type="evidence" value="ECO:0000318"/>
    <property type="project" value="GO_Central"/>
</dbReference>
<feature type="region of interest" description="Disordered" evidence="16">
    <location>
        <begin position="205"/>
        <end position="227"/>
    </location>
</feature>
<evidence type="ECO:0000256" key="9">
    <source>
        <dbReference type="ARBA" id="ARBA00023015"/>
    </source>
</evidence>